<organism evidence="2 3">
    <name type="scientific">Bradyrhizobium campsiandrae</name>
    <dbReference type="NCBI Taxonomy" id="1729892"/>
    <lineage>
        <taxon>Bacteria</taxon>
        <taxon>Pseudomonadati</taxon>
        <taxon>Pseudomonadota</taxon>
        <taxon>Alphaproteobacteria</taxon>
        <taxon>Hyphomicrobiales</taxon>
        <taxon>Nitrobacteraceae</taxon>
        <taxon>Bradyrhizobium</taxon>
    </lineage>
</organism>
<dbReference type="RefSeq" id="WP_188105267.1">
    <property type="nucleotide sequence ID" value="NZ_JAANIH010000046.1"/>
</dbReference>
<dbReference type="Proteomes" id="UP000639516">
    <property type="component" value="Unassembled WGS sequence"/>
</dbReference>
<keyword evidence="1" id="KW-0812">Transmembrane</keyword>
<feature type="transmembrane region" description="Helical" evidence="1">
    <location>
        <begin position="12"/>
        <end position="31"/>
    </location>
</feature>
<keyword evidence="1" id="KW-1133">Transmembrane helix</keyword>
<evidence type="ECO:0000256" key="1">
    <source>
        <dbReference type="SAM" id="Phobius"/>
    </source>
</evidence>
<gene>
    <name evidence="2" type="ORF">HA482_09725</name>
</gene>
<accession>A0ABR7U4K0</accession>
<evidence type="ECO:0000313" key="2">
    <source>
        <dbReference type="EMBL" id="MBC9978495.1"/>
    </source>
</evidence>
<keyword evidence="3" id="KW-1185">Reference proteome</keyword>
<dbReference type="EMBL" id="JAATTO010000011">
    <property type="protein sequence ID" value="MBC9978495.1"/>
    <property type="molecule type" value="Genomic_DNA"/>
</dbReference>
<reference evidence="2 3" key="1">
    <citation type="journal article" date="2020" name="Arch. Microbiol.">
        <title>Bradyrhizobium campsiandrae sp. nov., a nitrogen-fixing bacterial strain isolated from a native leguminous tree from the Amazon adapted to flooded conditions.</title>
        <authorList>
            <person name="Cabral Michel D."/>
            <person name="Martins da Costa E."/>
            <person name="Azarias Guimaraes A."/>
            <person name="Soares de Carvalho T."/>
            <person name="Santos de Castro Caputo P."/>
            <person name="Willems A."/>
            <person name="de Souza Moreira F.M."/>
        </authorList>
    </citation>
    <scope>NUCLEOTIDE SEQUENCE [LARGE SCALE GENOMIC DNA]</scope>
    <source>
        <strain evidence="3">INPA 384B</strain>
    </source>
</reference>
<name>A0ABR7U4K0_9BRAD</name>
<comment type="caution">
    <text evidence="2">The sequence shown here is derived from an EMBL/GenBank/DDBJ whole genome shotgun (WGS) entry which is preliminary data.</text>
</comment>
<sequence>MTNEAIKALMVLALYGVLELTLFSSSIARFAKRTVPSGHRRVANGEVRSQGSSRL</sequence>
<evidence type="ECO:0000313" key="3">
    <source>
        <dbReference type="Proteomes" id="UP000639516"/>
    </source>
</evidence>
<protein>
    <submittedName>
        <fullName evidence="2">Uncharacterized protein</fullName>
    </submittedName>
</protein>
<keyword evidence="1" id="KW-0472">Membrane</keyword>
<proteinExistence type="predicted"/>